<protein>
    <recommendedName>
        <fullName evidence="2">PB1-like domain-containing protein</fullName>
    </recommendedName>
</protein>
<dbReference type="Pfam" id="PF26130">
    <property type="entry name" value="PB1-like"/>
    <property type="match status" value="1"/>
</dbReference>
<reference evidence="3" key="2">
    <citation type="submission" date="2023-06" db="EMBL/GenBank/DDBJ databases">
        <authorList>
            <person name="Swenson N.G."/>
            <person name="Wegrzyn J.L."/>
            <person name="Mcevoy S.L."/>
        </authorList>
    </citation>
    <scope>NUCLEOTIDE SEQUENCE</scope>
    <source>
        <strain evidence="3">NS2018</strain>
        <tissue evidence="3">Leaf</tissue>
    </source>
</reference>
<dbReference type="Proteomes" id="UP001168877">
    <property type="component" value="Unassembled WGS sequence"/>
</dbReference>
<dbReference type="InterPro" id="IPR058594">
    <property type="entry name" value="PB1-like_dom_pln"/>
</dbReference>
<evidence type="ECO:0000313" key="3">
    <source>
        <dbReference type="EMBL" id="KAK0595760.1"/>
    </source>
</evidence>
<keyword evidence="4" id="KW-1185">Reference proteome</keyword>
<feature type="compositionally biased region" description="Acidic residues" evidence="1">
    <location>
        <begin position="212"/>
        <end position="225"/>
    </location>
</feature>
<evidence type="ECO:0000256" key="1">
    <source>
        <dbReference type="SAM" id="MobiDB-lite"/>
    </source>
</evidence>
<evidence type="ECO:0000313" key="4">
    <source>
        <dbReference type="Proteomes" id="UP001168877"/>
    </source>
</evidence>
<reference evidence="3" key="1">
    <citation type="journal article" date="2022" name="Plant J.">
        <title>Strategies of tolerance reflected in two North American maple genomes.</title>
        <authorList>
            <person name="McEvoy S.L."/>
            <person name="Sezen U.U."/>
            <person name="Trouern-Trend A."/>
            <person name="McMahon S.M."/>
            <person name="Schaberg P.G."/>
            <person name="Yang J."/>
            <person name="Wegrzyn J.L."/>
            <person name="Swenson N.G."/>
        </authorList>
    </citation>
    <scope>NUCLEOTIDE SEQUENCE</scope>
    <source>
        <strain evidence="3">NS2018</strain>
    </source>
</reference>
<dbReference type="EMBL" id="JAUESC010000004">
    <property type="protein sequence ID" value="KAK0595760.1"/>
    <property type="molecule type" value="Genomic_DNA"/>
</dbReference>
<feature type="region of interest" description="Disordered" evidence="1">
    <location>
        <begin position="273"/>
        <end position="309"/>
    </location>
</feature>
<proteinExistence type="predicted"/>
<name>A0AA39SRS1_ACESA</name>
<accession>A0AA39SRS1</accession>
<dbReference type="AlphaFoldDB" id="A0AA39SRS1"/>
<organism evidence="3 4">
    <name type="scientific">Acer saccharum</name>
    <name type="common">Sugar maple</name>
    <dbReference type="NCBI Taxonomy" id="4024"/>
    <lineage>
        <taxon>Eukaryota</taxon>
        <taxon>Viridiplantae</taxon>
        <taxon>Streptophyta</taxon>
        <taxon>Embryophyta</taxon>
        <taxon>Tracheophyta</taxon>
        <taxon>Spermatophyta</taxon>
        <taxon>Magnoliopsida</taxon>
        <taxon>eudicotyledons</taxon>
        <taxon>Gunneridae</taxon>
        <taxon>Pentapetalae</taxon>
        <taxon>rosids</taxon>
        <taxon>malvids</taxon>
        <taxon>Sapindales</taxon>
        <taxon>Sapindaceae</taxon>
        <taxon>Hippocastanoideae</taxon>
        <taxon>Acereae</taxon>
        <taxon>Acer</taxon>
    </lineage>
</organism>
<gene>
    <name evidence="3" type="ORF">LWI29_009751</name>
</gene>
<feature type="compositionally biased region" description="Basic and acidic residues" evidence="1">
    <location>
        <begin position="200"/>
        <end position="209"/>
    </location>
</feature>
<sequence>MVGVKKDSDEQPQYDPYDPDQFFSFKVHHRKEFNGDMDEYIRGVAVSFYGYITLDELSMLDLDDIAMELGYTLPVGYWIQVKGYGKLYSIANDQQLIWFAEKIPASRVVVLFLELIVPLQEIPLEEDPLQEVEGNELVPYQEHGPSDVNEQGFGTVDGVNWAEKHGPATVDGPPDVELHGPSDVNWADNVVHARVNKKAGNKDKGKQVLEEGQGEGEVEGEAQGEVEAEAEGQAEAKDDADILVEFDYEQEADDIAAKICVDPTKIWDSLNVPNKPHEECASGSDLEDVSDELNSLEGSDDEEGEQGQVRKFIHRSYNEFHP</sequence>
<feature type="domain" description="PB1-like" evidence="2">
    <location>
        <begin position="21"/>
        <end position="103"/>
    </location>
</feature>
<feature type="region of interest" description="Disordered" evidence="1">
    <location>
        <begin position="197"/>
        <end position="225"/>
    </location>
</feature>
<comment type="caution">
    <text evidence="3">The sequence shown here is derived from an EMBL/GenBank/DDBJ whole genome shotgun (WGS) entry which is preliminary data.</text>
</comment>
<evidence type="ECO:0000259" key="2">
    <source>
        <dbReference type="Pfam" id="PF26130"/>
    </source>
</evidence>